<evidence type="ECO:0000259" key="1">
    <source>
        <dbReference type="PROSITE" id="PS51186"/>
    </source>
</evidence>
<evidence type="ECO:0000313" key="3">
    <source>
        <dbReference type="Proteomes" id="UP000281498"/>
    </source>
</evidence>
<comment type="caution">
    <text evidence="2">The sequence shown here is derived from an EMBL/GenBank/DDBJ whole genome shotgun (WGS) entry which is preliminary data.</text>
</comment>
<dbReference type="AlphaFoldDB" id="A0A3A9KFX0"/>
<dbReference type="PROSITE" id="PS51186">
    <property type="entry name" value="GNAT"/>
    <property type="match status" value="1"/>
</dbReference>
<evidence type="ECO:0000313" key="2">
    <source>
        <dbReference type="EMBL" id="RKL66545.1"/>
    </source>
</evidence>
<dbReference type="InterPro" id="IPR000182">
    <property type="entry name" value="GNAT_dom"/>
</dbReference>
<dbReference type="CDD" id="cd04301">
    <property type="entry name" value="NAT_SF"/>
    <property type="match status" value="1"/>
</dbReference>
<dbReference type="EMBL" id="PDOE01000006">
    <property type="protein sequence ID" value="RKL66545.1"/>
    <property type="molecule type" value="Genomic_DNA"/>
</dbReference>
<dbReference type="SUPFAM" id="SSF55729">
    <property type="entry name" value="Acyl-CoA N-acyltransferases (Nat)"/>
    <property type="match status" value="1"/>
</dbReference>
<dbReference type="RefSeq" id="WP_110935824.1">
    <property type="nucleotide sequence ID" value="NZ_KZ614146.1"/>
</dbReference>
<feature type="domain" description="N-acetyltransferase" evidence="1">
    <location>
        <begin position="16"/>
        <end position="181"/>
    </location>
</feature>
<dbReference type="GO" id="GO:0016747">
    <property type="term" value="F:acyltransferase activity, transferring groups other than amino-acyl groups"/>
    <property type="evidence" value="ECO:0007669"/>
    <property type="project" value="InterPro"/>
</dbReference>
<name>A0A3A9KFX0_9BACI</name>
<accession>A0A3A9KFX0</accession>
<proteinExistence type="predicted"/>
<gene>
    <name evidence="2" type="ORF">CR203_14730</name>
</gene>
<dbReference type="Gene3D" id="3.40.630.30">
    <property type="match status" value="1"/>
</dbReference>
<keyword evidence="2" id="KW-0808">Transferase</keyword>
<dbReference type="Pfam" id="PF00583">
    <property type="entry name" value="Acetyltransf_1"/>
    <property type="match status" value="1"/>
</dbReference>
<reference evidence="2 3" key="1">
    <citation type="submission" date="2017-10" db="EMBL/GenBank/DDBJ databases">
        <title>Bacillus sp. nov., a halophilic bacterium isolated from a Keqin Lake.</title>
        <authorList>
            <person name="Wang H."/>
        </authorList>
    </citation>
    <scope>NUCLEOTIDE SEQUENCE [LARGE SCALE GENOMIC DNA]</scope>
    <source>
        <strain evidence="2 3">KCTC 13187</strain>
    </source>
</reference>
<dbReference type="Proteomes" id="UP000281498">
    <property type="component" value="Unassembled WGS sequence"/>
</dbReference>
<sequence>MVLKKMIPSVWETKRLTIKDLTEEEIPTAQKLYDQGSFIHQWDGGSLDKEYVYRCFTVGDLPPNGLNEQFKIQVIRMQETGLIVGLLTTYHGYPTPETFYINYLYIDKEYHKQGLGQEVVNELLDILKQTKYNEVRANVAIKNWAALRFWTKLGLNTIQGIFGDKEHGVDHYADIEVIKYL</sequence>
<organism evidence="2 3">
    <name type="scientific">Salipaludibacillus neizhouensis</name>
    <dbReference type="NCBI Taxonomy" id="885475"/>
    <lineage>
        <taxon>Bacteria</taxon>
        <taxon>Bacillati</taxon>
        <taxon>Bacillota</taxon>
        <taxon>Bacilli</taxon>
        <taxon>Bacillales</taxon>
        <taxon>Bacillaceae</taxon>
    </lineage>
</organism>
<dbReference type="InterPro" id="IPR016181">
    <property type="entry name" value="Acyl_CoA_acyltransferase"/>
</dbReference>
<keyword evidence="3" id="KW-1185">Reference proteome</keyword>
<protein>
    <submittedName>
        <fullName evidence="2">GNAT family N-acetyltransferase</fullName>
    </submittedName>
</protein>